<evidence type="ECO:0000313" key="2">
    <source>
        <dbReference type="Proteomes" id="UP000195087"/>
    </source>
</evidence>
<reference evidence="1 2" key="1">
    <citation type="submission" date="2016-10" db="EMBL/GenBank/DDBJ databases">
        <title>Comparative genomics of Bacillus thuringiensis reveals a path to pathogens against multiple invertebrate hosts.</title>
        <authorList>
            <person name="Zheng J."/>
            <person name="Gao Q."/>
            <person name="Liu H."/>
            <person name="Peng D."/>
            <person name="Ruan L."/>
            <person name="Sun M."/>
        </authorList>
    </citation>
    <scope>NUCLEOTIDE SEQUENCE [LARGE SCALE GENOMIC DNA]</scope>
    <source>
        <strain evidence="1">BGSC 4W1</strain>
    </source>
</reference>
<dbReference type="AlphaFoldDB" id="A0A9X6JJC9"/>
<dbReference type="RefSeq" id="WP_086392586.1">
    <property type="nucleotide sequence ID" value="NZ_NFEH01000118.1"/>
</dbReference>
<proteinExistence type="predicted"/>
<protein>
    <submittedName>
        <fullName evidence="1">Uncharacterized protein</fullName>
    </submittedName>
</protein>
<sequence length="145" mass="16861">MKKYLILFLSVILLFVLVLTIFLAKSGVGYHYAYKYSGHKNGEFTANIFKEKTLKDSFSVNLKEFRGYRYYKVDLHESGYLNIHVNKNIKKGQVRFSLINPDGSSIINTEEKDFTKKVKINQKGTYKIQFSGDFTGEIDCSWEMK</sequence>
<name>A0A9X6JJC9_BACUK</name>
<organism evidence="1 2">
    <name type="scientific">Bacillus thuringiensis serovar kumamotoensis</name>
    <dbReference type="NCBI Taxonomy" id="132267"/>
    <lineage>
        <taxon>Bacteria</taxon>
        <taxon>Bacillati</taxon>
        <taxon>Bacillota</taxon>
        <taxon>Bacilli</taxon>
        <taxon>Bacillales</taxon>
        <taxon>Bacillaceae</taxon>
        <taxon>Bacillus</taxon>
        <taxon>Bacillus cereus group</taxon>
    </lineage>
</organism>
<accession>A0A9X6JJC9</accession>
<evidence type="ECO:0000313" key="1">
    <source>
        <dbReference type="EMBL" id="OTZ67911.1"/>
    </source>
</evidence>
<dbReference type="EMBL" id="NFEH01000118">
    <property type="protein sequence ID" value="OTZ67911.1"/>
    <property type="molecule type" value="Genomic_DNA"/>
</dbReference>
<comment type="caution">
    <text evidence="1">The sequence shown here is derived from an EMBL/GenBank/DDBJ whole genome shotgun (WGS) entry which is preliminary data.</text>
</comment>
<gene>
    <name evidence="1" type="ORF">BK769_29240</name>
</gene>
<dbReference type="Proteomes" id="UP000195087">
    <property type="component" value="Unassembled WGS sequence"/>
</dbReference>